<dbReference type="Proteomes" id="UP001305414">
    <property type="component" value="Unassembled WGS sequence"/>
</dbReference>
<evidence type="ECO:0000313" key="5">
    <source>
        <dbReference type="Proteomes" id="UP001305414"/>
    </source>
</evidence>
<dbReference type="InterPro" id="IPR016197">
    <property type="entry name" value="Chromo-like_dom_sf"/>
</dbReference>
<feature type="region of interest" description="Disordered" evidence="2">
    <location>
        <begin position="101"/>
        <end position="154"/>
    </location>
</feature>
<feature type="compositionally biased region" description="Basic and acidic residues" evidence="2">
    <location>
        <begin position="219"/>
        <end position="233"/>
    </location>
</feature>
<keyword evidence="5" id="KW-1185">Reference proteome</keyword>
<organism evidence="4 5">
    <name type="scientific">Xylaria bambusicola</name>
    <dbReference type="NCBI Taxonomy" id="326684"/>
    <lineage>
        <taxon>Eukaryota</taxon>
        <taxon>Fungi</taxon>
        <taxon>Dikarya</taxon>
        <taxon>Ascomycota</taxon>
        <taxon>Pezizomycotina</taxon>
        <taxon>Sordariomycetes</taxon>
        <taxon>Xylariomycetidae</taxon>
        <taxon>Xylariales</taxon>
        <taxon>Xylariaceae</taxon>
        <taxon>Xylaria</taxon>
    </lineage>
</organism>
<accession>A0AAN7UU36</accession>
<name>A0AAN7UU36_9PEZI</name>
<feature type="region of interest" description="Disordered" evidence="2">
    <location>
        <begin position="429"/>
        <end position="468"/>
    </location>
</feature>
<feature type="compositionally biased region" description="Polar residues" evidence="2">
    <location>
        <begin position="550"/>
        <end position="559"/>
    </location>
</feature>
<evidence type="ECO:0000256" key="1">
    <source>
        <dbReference type="ARBA" id="ARBA00011353"/>
    </source>
</evidence>
<dbReference type="AlphaFoldDB" id="A0AAN7UU36"/>
<feature type="region of interest" description="Disordered" evidence="2">
    <location>
        <begin position="219"/>
        <end position="251"/>
    </location>
</feature>
<feature type="region of interest" description="Disordered" evidence="2">
    <location>
        <begin position="539"/>
        <end position="559"/>
    </location>
</feature>
<evidence type="ECO:0000259" key="3">
    <source>
        <dbReference type="Pfam" id="PF00385"/>
    </source>
</evidence>
<dbReference type="SUPFAM" id="SSF54160">
    <property type="entry name" value="Chromo domain-like"/>
    <property type="match status" value="1"/>
</dbReference>
<reference evidence="4 5" key="1">
    <citation type="submission" date="2023-10" db="EMBL/GenBank/DDBJ databases">
        <title>Draft genome sequence of Xylaria bambusicola isolate GMP-LS, the root and basal stem rot pathogen of sugarcane in Indonesia.</title>
        <authorList>
            <person name="Selvaraj P."/>
            <person name="Muralishankar V."/>
            <person name="Muruganantham S."/>
            <person name="Sp S."/>
            <person name="Haryani S."/>
            <person name="Lau K.J.X."/>
            <person name="Naqvi N.I."/>
        </authorList>
    </citation>
    <scope>NUCLEOTIDE SEQUENCE [LARGE SCALE GENOMIC DNA]</scope>
    <source>
        <strain evidence="4">GMP-LS</strain>
    </source>
</reference>
<feature type="compositionally biased region" description="Basic and acidic residues" evidence="2">
    <location>
        <begin position="102"/>
        <end position="125"/>
    </location>
</feature>
<dbReference type="EMBL" id="JAWHQM010000038">
    <property type="protein sequence ID" value="KAK5634134.1"/>
    <property type="molecule type" value="Genomic_DNA"/>
</dbReference>
<protein>
    <recommendedName>
        <fullName evidence="3">Chromo domain-containing protein</fullName>
    </recommendedName>
</protein>
<dbReference type="Gene3D" id="2.40.50.40">
    <property type="match status" value="1"/>
</dbReference>
<comment type="subunit">
    <text evidence="1">Component of the NuA4 histone acetyltransferase complex.</text>
</comment>
<evidence type="ECO:0000256" key="2">
    <source>
        <dbReference type="SAM" id="MobiDB-lite"/>
    </source>
</evidence>
<feature type="compositionally biased region" description="Low complexity" evidence="2">
    <location>
        <begin position="126"/>
        <end position="143"/>
    </location>
</feature>
<dbReference type="CDD" id="cd00024">
    <property type="entry name" value="CD_CSD"/>
    <property type="match status" value="1"/>
</dbReference>
<dbReference type="InterPro" id="IPR023780">
    <property type="entry name" value="Chromo_domain"/>
</dbReference>
<dbReference type="Pfam" id="PF00385">
    <property type="entry name" value="Chromo"/>
    <property type="match status" value="1"/>
</dbReference>
<gene>
    <name evidence="4" type="ORF">RRF57_009848</name>
</gene>
<evidence type="ECO:0000313" key="4">
    <source>
        <dbReference type="EMBL" id="KAK5634134.1"/>
    </source>
</evidence>
<comment type="caution">
    <text evidence="4">The sequence shown here is derived from an EMBL/GenBank/DDBJ whole genome shotgun (WGS) entry which is preliminary data.</text>
</comment>
<sequence>MAHALLRRSRIEIPLPSKPRDYRPGDGPSLAPVRLTLENDTDAFIIEKRVLPGKPVNDDLKLELYYIVGWPNLPNARVAILATKILDYVSPRTLEDWEYEQSLEKDKEEEERLAAEKRKQEERARAFAASTPGTGTLTPTTPGQKKRGRPSKAEVLARQLAQQASFGKEELANMPLPSTKPTGPSLSVPKKLAQVLTDLEDLEETDMNEAILQQLKGTNEYDRRSESIEDLNSRPDTLGNENGSSFKPFLSRPSSRGYAEFLVSNPPSSVPDEFSRSVSPIPLPYNSKWTPSNGKLKLTTPVPVPTYAKPARKEKPRIAVGKTITPIPVPYPVPKPKSPKQKHMPITVTPVPIPCCPVPRPKKKHEVTYTPVPPPTVPKVTQTPSVAWAHNPLTPSITSDVAVRLNEFSGFPPADRRHLTWSTLANTGIKDDQNDLADTPSTTRVTPVAKPNSSHKRKAPQPEEDQEWEVKRLEGDKIEVTDGKLVRYYKVRWAGEWPEDQNPTWEPEENIPHPLVRKYLKKKAAKTAWNGLVPEPFTGPASDRRVSDGRASNGQALTFKKTYSNTTETFKGDTTSETLGLSSSFLEEPRAQDEKDDTEEFLQVTKQNTTTRPIHKLRVDAALLQELVDSFML</sequence>
<feature type="domain" description="Chromo" evidence="3">
    <location>
        <begin position="468"/>
        <end position="521"/>
    </location>
</feature>
<proteinExistence type="predicted"/>